<protein>
    <submittedName>
        <fullName evidence="1">Uncharacterized protein</fullName>
    </submittedName>
</protein>
<feature type="non-terminal residue" evidence="1">
    <location>
        <position position="1"/>
    </location>
</feature>
<name>A0A1B6IID4_9HEMI</name>
<feature type="non-terminal residue" evidence="1">
    <location>
        <position position="167"/>
    </location>
</feature>
<dbReference type="EMBL" id="GECU01021036">
    <property type="protein sequence ID" value="JAS86670.1"/>
    <property type="molecule type" value="Transcribed_RNA"/>
</dbReference>
<gene>
    <name evidence="1" type="ORF">g.57199</name>
</gene>
<dbReference type="AlphaFoldDB" id="A0A1B6IID4"/>
<accession>A0A1B6IID4</accession>
<dbReference type="Gene3D" id="3.40.50.2000">
    <property type="entry name" value="Glycogen Phosphorylase B"/>
    <property type="match status" value="1"/>
</dbReference>
<evidence type="ECO:0000313" key="1">
    <source>
        <dbReference type="EMBL" id="JAS86670.1"/>
    </source>
</evidence>
<reference evidence="1" key="1">
    <citation type="submission" date="2015-11" db="EMBL/GenBank/DDBJ databases">
        <title>De novo transcriptome assembly of four potential Pierce s Disease insect vectors from Arizona vineyards.</title>
        <authorList>
            <person name="Tassone E.E."/>
        </authorList>
    </citation>
    <scope>NUCLEOTIDE SEQUENCE</scope>
</reference>
<proteinExistence type="predicted"/>
<organism evidence="1">
    <name type="scientific">Homalodisca liturata</name>
    <dbReference type="NCBI Taxonomy" id="320908"/>
    <lineage>
        <taxon>Eukaryota</taxon>
        <taxon>Metazoa</taxon>
        <taxon>Ecdysozoa</taxon>
        <taxon>Arthropoda</taxon>
        <taxon>Hexapoda</taxon>
        <taxon>Insecta</taxon>
        <taxon>Pterygota</taxon>
        <taxon>Neoptera</taxon>
        <taxon>Paraneoptera</taxon>
        <taxon>Hemiptera</taxon>
        <taxon>Auchenorrhyncha</taxon>
        <taxon>Membracoidea</taxon>
        <taxon>Cicadellidae</taxon>
        <taxon>Cicadellinae</taxon>
        <taxon>Proconiini</taxon>
        <taxon>Homalodisca</taxon>
    </lineage>
</organism>
<sequence>RGCMKVIYCSSSVNIDDLKTIPGNYTSSKINTLFKKSKPFFIREFDSISNIEYIDVEDYPDFCQIWNDMMNKITFSYNYKYLESKMLFDEYLAFNEKMARRIGDICSDNDLVIVNDASLYLLPEMVSCRVAIRNLDFDECFIERIPYYRRILRSTMRAEKFFSSEAG</sequence>